<comment type="caution">
    <text evidence="6">The sequence shown here is derived from an EMBL/GenBank/DDBJ whole genome shotgun (WGS) entry which is preliminary data.</text>
</comment>
<organism evidence="6 7">
    <name type="scientific">Alistipes shahii</name>
    <dbReference type="NCBI Taxonomy" id="328814"/>
    <lineage>
        <taxon>Bacteria</taxon>
        <taxon>Pseudomonadati</taxon>
        <taxon>Bacteroidota</taxon>
        <taxon>Bacteroidia</taxon>
        <taxon>Bacteroidales</taxon>
        <taxon>Rikenellaceae</taxon>
        <taxon>Alistipes</taxon>
    </lineage>
</organism>
<dbReference type="InterPro" id="IPR013249">
    <property type="entry name" value="RNA_pol_sigma70_r4_t2"/>
</dbReference>
<dbReference type="PANTHER" id="PTHR43133:SF46">
    <property type="entry name" value="RNA POLYMERASE SIGMA-70 FACTOR ECF SUBFAMILY"/>
    <property type="match status" value="1"/>
</dbReference>
<dbReference type="GO" id="GO:0016987">
    <property type="term" value="F:sigma factor activity"/>
    <property type="evidence" value="ECO:0007669"/>
    <property type="project" value="UniProtKB-KW"/>
</dbReference>
<evidence type="ECO:0000259" key="5">
    <source>
        <dbReference type="SMART" id="SM00421"/>
    </source>
</evidence>
<dbReference type="Gene3D" id="1.10.10.10">
    <property type="entry name" value="Winged helix-like DNA-binding domain superfamily/Winged helix DNA-binding domain"/>
    <property type="match status" value="1"/>
</dbReference>
<dbReference type="InterPro" id="IPR014327">
    <property type="entry name" value="RNA_pol_sigma70_bacteroid"/>
</dbReference>
<dbReference type="AlphaFoldDB" id="A0A5B3G5G5"/>
<dbReference type="Pfam" id="PF04542">
    <property type="entry name" value="Sigma70_r2"/>
    <property type="match status" value="1"/>
</dbReference>
<proteinExistence type="inferred from homology"/>
<gene>
    <name evidence="6" type="ORF">F2Y13_09775</name>
</gene>
<dbReference type="InterPro" id="IPR000792">
    <property type="entry name" value="Tscrpt_reg_LuxR_C"/>
</dbReference>
<dbReference type="SUPFAM" id="SSF88659">
    <property type="entry name" value="Sigma3 and sigma4 domains of RNA polymerase sigma factors"/>
    <property type="match status" value="1"/>
</dbReference>
<name>A0A5B3G5G5_9BACT</name>
<evidence type="ECO:0000256" key="1">
    <source>
        <dbReference type="ARBA" id="ARBA00010641"/>
    </source>
</evidence>
<dbReference type="EMBL" id="VVXK01000013">
    <property type="protein sequence ID" value="KAA2368747.1"/>
    <property type="molecule type" value="Genomic_DNA"/>
</dbReference>
<keyword evidence="4" id="KW-0804">Transcription</keyword>
<dbReference type="Gene3D" id="1.10.1740.10">
    <property type="match status" value="1"/>
</dbReference>
<dbReference type="PANTHER" id="PTHR43133">
    <property type="entry name" value="RNA POLYMERASE ECF-TYPE SIGMA FACTO"/>
    <property type="match status" value="1"/>
</dbReference>
<evidence type="ECO:0000256" key="3">
    <source>
        <dbReference type="ARBA" id="ARBA00023082"/>
    </source>
</evidence>
<dbReference type="NCBIfam" id="TIGR02937">
    <property type="entry name" value="sigma70-ECF"/>
    <property type="match status" value="1"/>
</dbReference>
<evidence type="ECO:0000256" key="2">
    <source>
        <dbReference type="ARBA" id="ARBA00023015"/>
    </source>
</evidence>
<protein>
    <submittedName>
        <fullName evidence="6">RNA polymerase sigma-70 factor</fullName>
    </submittedName>
</protein>
<dbReference type="InterPro" id="IPR013325">
    <property type="entry name" value="RNA_pol_sigma_r2"/>
</dbReference>
<evidence type="ECO:0000256" key="4">
    <source>
        <dbReference type="ARBA" id="ARBA00023163"/>
    </source>
</evidence>
<dbReference type="GO" id="GO:0006352">
    <property type="term" value="P:DNA-templated transcription initiation"/>
    <property type="evidence" value="ECO:0007669"/>
    <property type="project" value="InterPro"/>
</dbReference>
<dbReference type="InterPro" id="IPR013324">
    <property type="entry name" value="RNA_pol_sigma_r3/r4-like"/>
</dbReference>
<dbReference type="PRINTS" id="PR00038">
    <property type="entry name" value="HTHLUXR"/>
</dbReference>
<accession>A0A5B3G5G5</accession>
<dbReference type="InterPro" id="IPR036388">
    <property type="entry name" value="WH-like_DNA-bd_sf"/>
</dbReference>
<reference evidence="6 7" key="1">
    <citation type="journal article" date="2019" name="Nat. Med.">
        <title>A library of human gut bacterial isolates paired with longitudinal multiomics data enables mechanistic microbiome research.</title>
        <authorList>
            <person name="Poyet M."/>
            <person name="Groussin M."/>
            <person name="Gibbons S.M."/>
            <person name="Avila-Pacheco J."/>
            <person name="Jiang X."/>
            <person name="Kearney S.M."/>
            <person name="Perrotta A.R."/>
            <person name="Berdy B."/>
            <person name="Zhao S."/>
            <person name="Lieberman T.D."/>
            <person name="Swanson P.K."/>
            <person name="Smith M."/>
            <person name="Roesemann S."/>
            <person name="Alexander J.E."/>
            <person name="Rich S.A."/>
            <person name="Livny J."/>
            <person name="Vlamakis H."/>
            <person name="Clish C."/>
            <person name="Bullock K."/>
            <person name="Deik A."/>
            <person name="Scott J."/>
            <person name="Pierce K.A."/>
            <person name="Xavier R.J."/>
            <person name="Alm E.J."/>
        </authorList>
    </citation>
    <scope>NUCLEOTIDE SEQUENCE [LARGE SCALE GENOMIC DNA]</scope>
    <source>
        <strain evidence="6 7">BIOML-A2</strain>
    </source>
</reference>
<sequence length="189" mass="22059">MIRSIPTYFEKTVENQSAYFQQLFRDHYEPLCARAFQMVHDRKASEDIVQDVFLALWERREEVDFDRPLLPLLFVAVKNRAIDLLRSKKWRGGESGLDELDVCIRTLVADHIEEEFQLSQLSEEIDCCISGLSEQCRRVFLLSRTTGLKNREIAERLNISVKTVEKHIGAALSQLRLRLSRSGFLRLFL</sequence>
<dbReference type="InterPro" id="IPR039425">
    <property type="entry name" value="RNA_pol_sigma-70-like"/>
</dbReference>
<evidence type="ECO:0000313" key="7">
    <source>
        <dbReference type="Proteomes" id="UP000323567"/>
    </source>
</evidence>
<keyword evidence="2" id="KW-0805">Transcription regulation</keyword>
<feature type="domain" description="HTH luxR-type" evidence="5">
    <location>
        <begin position="129"/>
        <end position="188"/>
    </location>
</feature>
<dbReference type="InterPro" id="IPR007627">
    <property type="entry name" value="RNA_pol_sigma70_r2"/>
</dbReference>
<dbReference type="InterPro" id="IPR014284">
    <property type="entry name" value="RNA_pol_sigma-70_dom"/>
</dbReference>
<evidence type="ECO:0000313" key="6">
    <source>
        <dbReference type="EMBL" id="KAA2368747.1"/>
    </source>
</evidence>
<keyword evidence="3" id="KW-0731">Sigma factor</keyword>
<dbReference type="NCBIfam" id="TIGR02985">
    <property type="entry name" value="Sig70_bacteroi1"/>
    <property type="match status" value="1"/>
</dbReference>
<dbReference type="Proteomes" id="UP000323567">
    <property type="component" value="Unassembled WGS sequence"/>
</dbReference>
<dbReference type="GO" id="GO:0003677">
    <property type="term" value="F:DNA binding"/>
    <property type="evidence" value="ECO:0007669"/>
    <property type="project" value="InterPro"/>
</dbReference>
<dbReference type="SUPFAM" id="SSF88946">
    <property type="entry name" value="Sigma2 domain of RNA polymerase sigma factors"/>
    <property type="match status" value="1"/>
</dbReference>
<dbReference type="Pfam" id="PF08281">
    <property type="entry name" value="Sigma70_r4_2"/>
    <property type="match status" value="1"/>
</dbReference>
<comment type="similarity">
    <text evidence="1">Belongs to the sigma-70 factor family. ECF subfamily.</text>
</comment>
<dbReference type="SMART" id="SM00421">
    <property type="entry name" value="HTH_LUXR"/>
    <property type="match status" value="1"/>
</dbReference>